<feature type="compositionally biased region" description="Low complexity" evidence="3">
    <location>
        <begin position="43"/>
        <end position="53"/>
    </location>
</feature>
<reference evidence="5 6" key="1">
    <citation type="journal article" date="2012" name="Genome Biol.">
        <title>Genome and low-iron response of an oceanic diatom adapted to chronic iron limitation.</title>
        <authorList>
            <person name="Lommer M."/>
            <person name="Specht M."/>
            <person name="Roy A.S."/>
            <person name="Kraemer L."/>
            <person name="Andreson R."/>
            <person name="Gutowska M.A."/>
            <person name="Wolf J."/>
            <person name="Bergner S.V."/>
            <person name="Schilhabel M.B."/>
            <person name="Klostermeier U.C."/>
            <person name="Beiko R.G."/>
            <person name="Rosenstiel P."/>
            <person name="Hippler M."/>
            <person name="Laroche J."/>
        </authorList>
    </citation>
    <scope>NUCLEOTIDE SEQUENCE [LARGE SCALE GENOMIC DNA]</scope>
    <source>
        <strain evidence="5 6">CCMP1005</strain>
    </source>
</reference>
<feature type="compositionally biased region" description="Basic and acidic residues" evidence="3">
    <location>
        <begin position="33"/>
        <end position="42"/>
    </location>
</feature>
<dbReference type="PANTHER" id="PTHR22895">
    <property type="entry name" value="ARMADILLO REPEAT-CONTAINING PROTEIN 6"/>
    <property type="match status" value="1"/>
</dbReference>
<feature type="compositionally biased region" description="Acidic residues" evidence="3">
    <location>
        <begin position="1"/>
        <end position="32"/>
    </location>
</feature>
<dbReference type="AlphaFoldDB" id="K0SJ84"/>
<evidence type="ECO:0000256" key="2">
    <source>
        <dbReference type="PROSITE-ProRule" id="PRU00259"/>
    </source>
</evidence>
<feature type="compositionally biased region" description="Low complexity" evidence="3">
    <location>
        <begin position="147"/>
        <end position="160"/>
    </location>
</feature>
<dbReference type="InterPro" id="IPR011989">
    <property type="entry name" value="ARM-like"/>
</dbReference>
<dbReference type="SUPFAM" id="SSF48371">
    <property type="entry name" value="ARM repeat"/>
    <property type="match status" value="1"/>
</dbReference>
<evidence type="ECO:0000259" key="4">
    <source>
        <dbReference type="Pfam" id="PF23744"/>
    </source>
</evidence>
<accession>K0SJ84</accession>
<dbReference type="EMBL" id="AGNL01015857">
    <property type="protein sequence ID" value="EJK65415.1"/>
    <property type="molecule type" value="Genomic_DNA"/>
</dbReference>
<dbReference type="InterPro" id="IPR056597">
    <property type="entry name" value="ARM_LRRK2"/>
</dbReference>
<feature type="region of interest" description="Disordered" evidence="3">
    <location>
        <begin position="1"/>
        <end position="101"/>
    </location>
</feature>
<name>K0SJ84_THAOC</name>
<dbReference type="OrthoDB" id="48177at2759"/>
<dbReference type="Pfam" id="PF23744">
    <property type="entry name" value="ARM_LRRK2"/>
    <property type="match status" value="1"/>
</dbReference>
<dbReference type="Proteomes" id="UP000266841">
    <property type="component" value="Unassembled WGS sequence"/>
</dbReference>
<dbReference type="InterPro" id="IPR016024">
    <property type="entry name" value="ARM-type_fold"/>
</dbReference>
<feature type="domain" description="LRRK2 ARM repeat" evidence="4">
    <location>
        <begin position="305"/>
        <end position="403"/>
    </location>
</feature>
<dbReference type="eggNOG" id="ENOG502ST90">
    <property type="taxonomic scope" value="Eukaryota"/>
</dbReference>
<gene>
    <name evidence="5" type="ORF">THAOC_13724</name>
</gene>
<feature type="compositionally biased region" description="Low complexity" evidence="3">
    <location>
        <begin position="80"/>
        <end position="101"/>
    </location>
</feature>
<feature type="region of interest" description="Disordered" evidence="3">
    <location>
        <begin position="147"/>
        <end position="233"/>
    </location>
</feature>
<dbReference type="PANTHER" id="PTHR22895:SF0">
    <property type="entry name" value="ARMADILLO REPEAT-CONTAINING PROTEIN 6"/>
    <property type="match status" value="1"/>
</dbReference>
<sequence>MNFDDVFLDNDDLEDFGDLSDFDWGDVDEEDEHQPQRQRRQDPPATSAASTAAEQYGRSSNTRKSPECYSRNEEASTNEQHQGNSSASVSSQYSNQSHHSIYSQQSAGIYQQNQPTSQQYQQPHQMIGNGLASDFVERLDDGSVYSHASSQRSIYSQSSQGFVQQQHPQHPDDGSVHSYHSQVSGRSQVSQHSQASYHSYNNQQPNLTSPQLNPMINANFMRSGSASNSNTQNNAVSNEYMATAEVILRQMEDDSIDTAVVIQAMRRFPSHAMIQEKSCALLWVQTFKPDVCGKVSNLAGVPVILDSMRNHPLIPQLQRAAFETLRNLTTQPINRQHILQAGGLNLIVEMMGTHIQDPQVQRSGCAMLAAVAEGGMEYQINVAQAGGILAVMKAVEIHPDDDLVLRAAYQALRMLGYNPNAKNDG</sequence>
<dbReference type="OMA" id="GMEYQIN"/>
<dbReference type="PROSITE" id="PS50176">
    <property type="entry name" value="ARM_REPEAT"/>
    <property type="match status" value="1"/>
</dbReference>
<protein>
    <recommendedName>
        <fullName evidence="4">LRRK2 ARM repeat domain-containing protein</fullName>
    </recommendedName>
</protein>
<feature type="compositionally biased region" description="Polar residues" evidence="3">
    <location>
        <begin position="178"/>
        <end position="233"/>
    </location>
</feature>
<organism evidence="5 6">
    <name type="scientific">Thalassiosira oceanica</name>
    <name type="common">Marine diatom</name>
    <dbReference type="NCBI Taxonomy" id="159749"/>
    <lineage>
        <taxon>Eukaryota</taxon>
        <taxon>Sar</taxon>
        <taxon>Stramenopiles</taxon>
        <taxon>Ochrophyta</taxon>
        <taxon>Bacillariophyta</taxon>
        <taxon>Coscinodiscophyceae</taxon>
        <taxon>Thalassiosirophycidae</taxon>
        <taxon>Thalassiosirales</taxon>
        <taxon>Thalassiosiraceae</taxon>
        <taxon>Thalassiosira</taxon>
    </lineage>
</organism>
<evidence type="ECO:0000313" key="6">
    <source>
        <dbReference type="Proteomes" id="UP000266841"/>
    </source>
</evidence>
<feature type="repeat" description="ARM" evidence="2">
    <location>
        <begin position="299"/>
        <end position="343"/>
    </location>
</feature>
<comment type="caution">
    <text evidence="5">The sequence shown here is derived from an EMBL/GenBank/DDBJ whole genome shotgun (WGS) entry which is preliminary data.</text>
</comment>
<evidence type="ECO:0000313" key="5">
    <source>
        <dbReference type="EMBL" id="EJK65415.1"/>
    </source>
</evidence>
<evidence type="ECO:0000256" key="3">
    <source>
        <dbReference type="SAM" id="MobiDB-lite"/>
    </source>
</evidence>
<dbReference type="Gene3D" id="1.25.10.10">
    <property type="entry name" value="Leucine-rich Repeat Variant"/>
    <property type="match status" value="1"/>
</dbReference>
<evidence type="ECO:0000256" key="1">
    <source>
        <dbReference type="ARBA" id="ARBA00022737"/>
    </source>
</evidence>
<proteinExistence type="predicted"/>
<keyword evidence="6" id="KW-1185">Reference proteome</keyword>
<keyword evidence="1" id="KW-0677">Repeat</keyword>
<dbReference type="InterPro" id="IPR000225">
    <property type="entry name" value="Armadillo"/>
</dbReference>
<feature type="compositionally biased region" description="Basic and acidic residues" evidence="3">
    <location>
        <begin position="64"/>
        <end position="74"/>
    </location>
</feature>